<keyword evidence="5" id="KW-0378">Hydrolase</keyword>
<keyword evidence="5" id="KW-0645">Protease</keyword>
<dbReference type="STRING" id="1423804.FD14_GL002796"/>
<dbReference type="Pfam" id="PF01965">
    <property type="entry name" value="DJ-1_PfpI"/>
    <property type="match status" value="1"/>
</dbReference>
<gene>
    <name evidence="5" type="ORF">FD14_GL002796</name>
</gene>
<evidence type="ECO:0000256" key="1">
    <source>
        <dbReference type="ARBA" id="ARBA00023016"/>
    </source>
</evidence>
<dbReference type="SUPFAM" id="SSF52317">
    <property type="entry name" value="Class I glutamine amidotransferase-like"/>
    <property type="match status" value="1"/>
</dbReference>
<name>A0A0R2EUY8_9LACO</name>
<evidence type="ECO:0000256" key="3">
    <source>
        <dbReference type="ARBA" id="ARBA00038493"/>
    </source>
</evidence>
<evidence type="ECO:0000259" key="4">
    <source>
        <dbReference type="Pfam" id="PF01965"/>
    </source>
</evidence>
<evidence type="ECO:0000313" key="5">
    <source>
        <dbReference type="EMBL" id="KRN15988.1"/>
    </source>
</evidence>
<dbReference type="InterPro" id="IPR002818">
    <property type="entry name" value="DJ-1/PfpI"/>
</dbReference>
<dbReference type="GO" id="GO:0019243">
    <property type="term" value="P:methylglyoxal catabolic process to D-lactate via S-lactoyl-glutathione"/>
    <property type="evidence" value="ECO:0007669"/>
    <property type="project" value="TreeGrafter"/>
</dbReference>
<proteinExistence type="inferred from homology"/>
<evidence type="ECO:0000256" key="2">
    <source>
        <dbReference type="ARBA" id="ARBA00023239"/>
    </source>
</evidence>
<reference evidence="5 6" key="1">
    <citation type="journal article" date="2015" name="Genome Announc.">
        <title>Expanding the biotechnology potential of lactobacilli through comparative genomics of 213 strains and associated genera.</title>
        <authorList>
            <person name="Sun Z."/>
            <person name="Harris H.M."/>
            <person name="McCann A."/>
            <person name="Guo C."/>
            <person name="Argimon S."/>
            <person name="Zhang W."/>
            <person name="Yang X."/>
            <person name="Jeffery I.B."/>
            <person name="Cooney J.C."/>
            <person name="Kagawa T.F."/>
            <person name="Liu W."/>
            <person name="Song Y."/>
            <person name="Salvetti E."/>
            <person name="Wrobel A."/>
            <person name="Rasinkangas P."/>
            <person name="Parkhill J."/>
            <person name="Rea M.C."/>
            <person name="O'Sullivan O."/>
            <person name="Ritari J."/>
            <person name="Douillard F.P."/>
            <person name="Paul Ross R."/>
            <person name="Yang R."/>
            <person name="Briner A.E."/>
            <person name="Felis G.E."/>
            <person name="de Vos W.M."/>
            <person name="Barrangou R."/>
            <person name="Klaenhammer T.R."/>
            <person name="Caufield P.W."/>
            <person name="Cui Y."/>
            <person name="Zhang H."/>
            <person name="O'Toole P.W."/>
        </authorList>
    </citation>
    <scope>NUCLEOTIDE SEQUENCE [LARGE SCALE GENOMIC DNA]</scope>
    <source>
        <strain evidence="5 6">DSM 23365</strain>
    </source>
</reference>
<dbReference type="Proteomes" id="UP000051442">
    <property type="component" value="Unassembled WGS sequence"/>
</dbReference>
<organism evidence="5 6">
    <name type="scientific">Secundilactobacillus similis DSM 23365 = JCM 2765</name>
    <dbReference type="NCBI Taxonomy" id="1423804"/>
    <lineage>
        <taxon>Bacteria</taxon>
        <taxon>Bacillati</taxon>
        <taxon>Bacillota</taxon>
        <taxon>Bacilli</taxon>
        <taxon>Lactobacillales</taxon>
        <taxon>Lactobacillaceae</taxon>
        <taxon>Secundilactobacillus</taxon>
    </lineage>
</organism>
<dbReference type="Gene3D" id="3.40.50.880">
    <property type="match status" value="1"/>
</dbReference>
<dbReference type="GO" id="GO:0005737">
    <property type="term" value="C:cytoplasm"/>
    <property type="evidence" value="ECO:0007669"/>
    <property type="project" value="TreeGrafter"/>
</dbReference>
<dbReference type="RefSeq" id="WP_054733832.1">
    <property type="nucleotide sequence ID" value="NZ_AYZM01000177.1"/>
</dbReference>
<comment type="similarity">
    <text evidence="3">Belongs to the peptidase C56 family. HSP31-like subfamily.</text>
</comment>
<protein>
    <submittedName>
        <fullName evidence="5">Intracellular protease amidase</fullName>
    </submittedName>
</protein>
<feature type="domain" description="DJ-1/PfpI" evidence="4">
    <location>
        <begin position="27"/>
        <end position="222"/>
    </location>
</feature>
<dbReference type="PATRIC" id="fig|1423804.4.peg.3011"/>
<dbReference type="GO" id="GO:0006508">
    <property type="term" value="P:proteolysis"/>
    <property type="evidence" value="ECO:0007669"/>
    <property type="project" value="UniProtKB-KW"/>
</dbReference>
<evidence type="ECO:0000313" key="6">
    <source>
        <dbReference type="Proteomes" id="UP000051442"/>
    </source>
</evidence>
<accession>A0A0R2EUY8</accession>
<sequence>MTKVLIVETNVTRYQGTKDPTGLWLGEAAEFVDEMQQAGIDVDYVSPKGGFVPLDPRSMKYTDESIMRVYENADFVERALKNTLRPDQVNPLDYAAIYYTGGHGVMWDFPDDPQLQQLAMAIYRNQGYVTSVCHGIAGLLNLKEADGQYLIAGKTITGFTTAEEIIAGKKSVVPFLNRDVAEKHGAHFKKKRFYREYAVTDGRLITGQNPFSVRAVAKQLVAELQAV</sequence>
<dbReference type="GO" id="GO:0008233">
    <property type="term" value="F:peptidase activity"/>
    <property type="evidence" value="ECO:0007669"/>
    <property type="project" value="UniProtKB-KW"/>
</dbReference>
<dbReference type="InterPro" id="IPR050325">
    <property type="entry name" value="Prot/Nucl_acid_deglycase"/>
</dbReference>
<dbReference type="GO" id="GO:0019172">
    <property type="term" value="F:glyoxalase III activity"/>
    <property type="evidence" value="ECO:0007669"/>
    <property type="project" value="TreeGrafter"/>
</dbReference>
<dbReference type="InterPro" id="IPR029062">
    <property type="entry name" value="Class_I_gatase-like"/>
</dbReference>
<dbReference type="CDD" id="cd03141">
    <property type="entry name" value="GATase1_Hsp31_like"/>
    <property type="match status" value="1"/>
</dbReference>
<dbReference type="OrthoDB" id="9792284at2"/>
<dbReference type="PANTHER" id="PTHR48094:SF11">
    <property type="entry name" value="GLUTATHIONE-INDEPENDENT GLYOXALASE HSP31-RELATED"/>
    <property type="match status" value="1"/>
</dbReference>
<dbReference type="PANTHER" id="PTHR48094">
    <property type="entry name" value="PROTEIN/NUCLEIC ACID DEGLYCASE DJ-1-RELATED"/>
    <property type="match status" value="1"/>
</dbReference>
<dbReference type="EMBL" id="AYZM01000177">
    <property type="protein sequence ID" value="KRN15988.1"/>
    <property type="molecule type" value="Genomic_DNA"/>
</dbReference>
<keyword evidence="2" id="KW-0456">Lyase</keyword>
<dbReference type="AlphaFoldDB" id="A0A0R2EUY8"/>
<keyword evidence="1" id="KW-0346">Stress response</keyword>
<comment type="caution">
    <text evidence="5">The sequence shown here is derived from an EMBL/GenBank/DDBJ whole genome shotgun (WGS) entry which is preliminary data.</text>
</comment>
<keyword evidence="6" id="KW-1185">Reference proteome</keyword>